<proteinExistence type="predicted"/>
<dbReference type="AlphaFoldDB" id="A0A8X6IR14"/>
<reference evidence="1" key="1">
    <citation type="submission" date="2020-07" db="EMBL/GenBank/DDBJ databases">
        <title>Multicomponent nature underlies the extraordinary mechanical properties of spider dragline silk.</title>
        <authorList>
            <person name="Kono N."/>
            <person name="Nakamura H."/>
            <person name="Mori M."/>
            <person name="Yoshida Y."/>
            <person name="Ohtoshi R."/>
            <person name="Malay A.D."/>
            <person name="Moran D.A.P."/>
            <person name="Tomita M."/>
            <person name="Numata K."/>
            <person name="Arakawa K."/>
        </authorList>
    </citation>
    <scope>NUCLEOTIDE SEQUENCE</scope>
</reference>
<dbReference type="EMBL" id="BMAO01018890">
    <property type="protein sequence ID" value="GFR26899.1"/>
    <property type="molecule type" value="Genomic_DNA"/>
</dbReference>
<dbReference type="OrthoDB" id="8065733at2759"/>
<dbReference type="Proteomes" id="UP000887116">
    <property type="component" value="Unassembled WGS sequence"/>
</dbReference>
<protein>
    <submittedName>
        <fullName evidence="1">Uncharacterized protein</fullName>
    </submittedName>
</protein>
<comment type="caution">
    <text evidence="1">The sequence shown here is derived from an EMBL/GenBank/DDBJ whole genome shotgun (WGS) entry which is preliminary data.</text>
</comment>
<evidence type="ECO:0000313" key="1">
    <source>
        <dbReference type="EMBL" id="GFR26899.1"/>
    </source>
</evidence>
<evidence type="ECO:0000313" key="2">
    <source>
        <dbReference type="Proteomes" id="UP000887116"/>
    </source>
</evidence>
<accession>A0A8X6IR14</accession>
<keyword evidence="2" id="KW-1185">Reference proteome</keyword>
<gene>
    <name evidence="1" type="ORF">TNCT_118201</name>
</gene>
<name>A0A8X6IR14_TRICU</name>
<organism evidence="1 2">
    <name type="scientific">Trichonephila clavata</name>
    <name type="common">Joro spider</name>
    <name type="synonym">Nephila clavata</name>
    <dbReference type="NCBI Taxonomy" id="2740835"/>
    <lineage>
        <taxon>Eukaryota</taxon>
        <taxon>Metazoa</taxon>
        <taxon>Ecdysozoa</taxon>
        <taxon>Arthropoda</taxon>
        <taxon>Chelicerata</taxon>
        <taxon>Arachnida</taxon>
        <taxon>Araneae</taxon>
        <taxon>Araneomorphae</taxon>
        <taxon>Entelegynae</taxon>
        <taxon>Araneoidea</taxon>
        <taxon>Nephilidae</taxon>
        <taxon>Trichonephila</taxon>
    </lineage>
</organism>
<sequence>MQSGSNKISCHLSIVDTRLDDTLRSFWEIEALPEKTLVDDELKYCMEHFDATHNMDSNGRYIVQMPIITDKDKLGSSKNLAVKNLIVL</sequence>